<keyword evidence="2" id="KW-1185">Reference proteome</keyword>
<proteinExistence type="predicted"/>
<name>A0A8X6N930_NEPPI</name>
<reference evidence="1" key="1">
    <citation type="submission" date="2020-08" db="EMBL/GenBank/DDBJ databases">
        <title>Multicomponent nature underlies the extraordinary mechanical properties of spider dragline silk.</title>
        <authorList>
            <person name="Kono N."/>
            <person name="Nakamura H."/>
            <person name="Mori M."/>
            <person name="Yoshida Y."/>
            <person name="Ohtoshi R."/>
            <person name="Malay A.D."/>
            <person name="Moran D.A.P."/>
            <person name="Tomita M."/>
            <person name="Numata K."/>
            <person name="Arakawa K."/>
        </authorList>
    </citation>
    <scope>NUCLEOTIDE SEQUENCE</scope>
</reference>
<gene>
    <name evidence="1" type="ORF">NPIL_303991</name>
</gene>
<accession>A0A8X6N930</accession>
<evidence type="ECO:0000313" key="2">
    <source>
        <dbReference type="Proteomes" id="UP000887013"/>
    </source>
</evidence>
<protein>
    <submittedName>
        <fullName evidence="1">Uncharacterized protein</fullName>
    </submittedName>
</protein>
<dbReference type="AlphaFoldDB" id="A0A8X6N930"/>
<evidence type="ECO:0000313" key="1">
    <source>
        <dbReference type="EMBL" id="GFT00746.1"/>
    </source>
</evidence>
<comment type="caution">
    <text evidence="1">The sequence shown here is derived from an EMBL/GenBank/DDBJ whole genome shotgun (WGS) entry which is preliminary data.</text>
</comment>
<sequence length="87" mass="10017">MKQVHIPKAKPKQSDHKLVSYTFSKAINGIKYSVTSKVRIVDLTALAVPVLKEKLAILTARVRLETARRRAKHSELYYGHYQEQQLK</sequence>
<dbReference type="EMBL" id="BMAW01006826">
    <property type="protein sequence ID" value="GFT00746.1"/>
    <property type="molecule type" value="Genomic_DNA"/>
</dbReference>
<organism evidence="1 2">
    <name type="scientific">Nephila pilipes</name>
    <name type="common">Giant wood spider</name>
    <name type="synonym">Nephila maculata</name>
    <dbReference type="NCBI Taxonomy" id="299642"/>
    <lineage>
        <taxon>Eukaryota</taxon>
        <taxon>Metazoa</taxon>
        <taxon>Ecdysozoa</taxon>
        <taxon>Arthropoda</taxon>
        <taxon>Chelicerata</taxon>
        <taxon>Arachnida</taxon>
        <taxon>Araneae</taxon>
        <taxon>Araneomorphae</taxon>
        <taxon>Entelegynae</taxon>
        <taxon>Araneoidea</taxon>
        <taxon>Nephilidae</taxon>
        <taxon>Nephila</taxon>
    </lineage>
</organism>
<dbReference type="Proteomes" id="UP000887013">
    <property type="component" value="Unassembled WGS sequence"/>
</dbReference>